<protein>
    <submittedName>
        <fullName evidence="1">Uncharacterized protein</fullName>
    </submittedName>
</protein>
<name>A0ABT7HSD5_9BACT</name>
<accession>A0ABT7HSD5</accession>
<keyword evidence="2" id="KW-1185">Reference proteome</keyword>
<gene>
    <name evidence="1" type="ORF">NYG85_10245</name>
</gene>
<comment type="caution">
    <text evidence="1">The sequence shown here is derived from an EMBL/GenBank/DDBJ whole genome shotgun (WGS) entry which is preliminary data.</text>
</comment>
<dbReference type="EMBL" id="JANURM010000019">
    <property type="protein sequence ID" value="MDL0089739.1"/>
    <property type="molecule type" value="Genomic_DNA"/>
</dbReference>
<dbReference type="Proteomes" id="UP001173801">
    <property type="component" value="Unassembled WGS sequence"/>
</dbReference>
<organism evidence="1 2">
    <name type="scientific">Campylobacter gastrosuis</name>
    <dbReference type="NCBI Taxonomy" id="2974576"/>
    <lineage>
        <taxon>Bacteria</taxon>
        <taxon>Pseudomonadati</taxon>
        <taxon>Campylobacterota</taxon>
        <taxon>Epsilonproteobacteria</taxon>
        <taxon>Campylobacterales</taxon>
        <taxon>Campylobacteraceae</taxon>
        <taxon>Campylobacter</taxon>
    </lineage>
</organism>
<evidence type="ECO:0000313" key="1">
    <source>
        <dbReference type="EMBL" id="MDL0089739.1"/>
    </source>
</evidence>
<reference evidence="1" key="1">
    <citation type="submission" date="2022-08" db="EMBL/GenBank/DDBJ databases">
        <authorList>
            <person name="Wang H."/>
        </authorList>
    </citation>
    <scope>NUCLEOTIDE SEQUENCE</scope>
    <source>
        <strain evidence="1">PS10</strain>
    </source>
</reference>
<sequence length="246" mass="28178">MDFVSIKRTIDDLKKELEVFDNVDFGDLTPSLNVVEFNQIVEKLKEKNLQETSESEFFKNVLNTADYYENISSYLEQTRLSLEQKIKKSGVSPNANAKLQQSLETIQNTIDILVVEYANITRNEKKRWFGAKNSGSKKEIRAVLSELLEIKEKIEKATYLDSKVVSNVVLKEFKSIFTFFSNCIKVAKSRGDELLLVEVAGIADRIMSMINPVFRNKSLSTDALIYYYLFYELGELKSHAIGDRLA</sequence>
<dbReference type="RefSeq" id="WP_284938475.1">
    <property type="nucleotide sequence ID" value="NZ_JANURM010000019.1"/>
</dbReference>
<reference evidence="1" key="2">
    <citation type="journal article" date="2023" name="Microorganisms">
        <title>Isolation and Genomic Characteristics of Cat-Borne Campylobacter felis sp. nov. and Sheep-Borne Campylobacter ovis sp. nov.</title>
        <authorList>
            <person name="Wang H."/>
            <person name="Li Y."/>
            <person name="Gu Y."/>
            <person name="Zhou G."/>
            <person name="Chen X."/>
            <person name="Zhang X."/>
            <person name="Shao Z."/>
            <person name="Zhang J."/>
            <person name="Zhang M."/>
        </authorList>
    </citation>
    <scope>NUCLEOTIDE SEQUENCE</scope>
    <source>
        <strain evidence="1">PS10</strain>
    </source>
</reference>
<evidence type="ECO:0000313" key="2">
    <source>
        <dbReference type="Proteomes" id="UP001173801"/>
    </source>
</evidence>
<proteinExistence type="predicted"/>